<dbReference type="GO" id="GO:0005516">
    <property type="term" value="F:calmodulin binding"/>
    <property type="evidence" value="ECO:0007669"/>
    <property type="project" value="UniProtKB-KW"/>
</dbReference>
<gene>
    <name evidence="4" type="ORF">FRX31_015971</name>
</gene>
<feature type="region of interest" description="Disordered" evidence="3">
    <location>
        <begin position="460"/>
        <end position="479"/>
    </location>
</feature>
<dbReference type="PROSITE" id="PS50096">
    <property type="entry name" value="IQ"/>
    <property type="match status" value="1"/>
</dbReference>
<evidence type="ECO:0000256" key="2">
    <source>
        <dbReference type="ARBA" id="ARBA00024341"/>
    </source>
</evidence>
<accession>A0A7J6WAI7</accession>
<dbReference type="Gene3D" id="1.20.5.190">
    <property type="match status" value="1"/>
</dbReference>
<organism evidence="4 5">
    <name type="scientific">Thalictrum thalictroides</name>
    <name type="common">Rue-anemone</name>
    <name type="synonym">Anemone thalictroides</name>
    <dbReference type="NCBI Taxonomy" id="46969"/>
    <lineage>
        <taxon>Eukaryota</taxon>
        <taxon>Viridiplantae</taxon>
        <taxon>Streptophyta</taxon>
        <taxon>Embryophyta</taxon>
        <taxon>Tracheophyta</taxon>
        <taxon>Spermatophyta</taxon>
        <taxon>Magnoliopsida</taxon>
        <taxon>Ranunculales</taxon>
        <taxon>Ranunculaceae</taxon>
        <taxon>Thalictroideae</taxon>
        <taxon>Thalictrum</taxon>
    </lineage>
</organism>
<feature type="region of interest" description="Disordered" evidence="3">
    <location>
        <begin position="333"/>
        <end position="368"/>
    </location>
</feature>
<dbReference type="AlphaFoldDB" id="A0A7J6WAI7"/>
<evidence type="ECO:0000313" key="4">
    <source>
        <dbReference type="EMBL" id="KAF5194434.1"/>
    </source>
</evidence>
<feature type="compositionally biased region" description="Polar residues" evidence="3">
    <location>
        <begin position="333"/>
        <end position="342"/>
    </location>
</feature>
<dbReference type="Pfam" id="PF00612">
    <property type="entry name" value="IQ"/>
    <property type="match status" value="1"/>
</dbReference>
<protein>
    <submittedName>
        <fullName evidence="4">Iq-domain</fullName>
    </submittedName>
</protein>
<feature type="region of interest" description="Disordered" evidence="3">
    <location>
        <begin position="122"/>
        <end position="144"/>
    </location>
</feature>
<dbReference type="InterPro" id="IPR000048">
    <property type="entry name" value="IQ_motif_EF-hand-BS"/>
</dbReference>
<dbReference type="PANTHER" id="PTHR32295">
    <property type="entry name" value="IQ-DOMAIN 5-RELATED"/>
    <property type="match status" value="1"/>
</dbReference>
<comment type="caution">
    <text evidence="4">The sequence shown here is derived from an EMBL/GenBank/DDBJ whole genome shotgun (WGS) entry which is preliminary data.</text>
</comment>
<dbReference type="OrthoDB" id="753382at2759"/>
<evidence type="ECO:0000256" key="3">
    <source>
        <dbReference type="SAM" id="MobiDB-lite"/>
    </source>
</evidence>
<feature type="compositionally biased region" description="Polar residues" evidence="3">
    <location>
        <begin position="522"/>
        <end position="531"/>
    </location>
</feature>
<keyword evidence="1" id="KW-0112">Calmodulin-binding</keyword>
<reference evidence="4 5" key="1">
    <citation type="submission" date="2020-06" db="EMBL/GenBank/DDBJ databases">
        <title>Transcriptomic and genomic resources for Thalictrum thalictroides and T. hernandezii: Facilitating candidate gene discovery in an emerging model plant lineage.</title>
        <authorList>
            <person name="Arias T."/>
            <person name="Riano-Pachon D.M."/>
            <person name="Di Stilio V.S."/>
        </authorList>
    </citation>
    <scope>NUCLEOTIDE SEQUENCE [LARGE SCALE GENOMIC DNA]</scope>
    <source>
        <strain evidence="5">cv. WT478/WT964</strain>
        <tissue evidence="4">Leaves</tissue>
    </source>
</reference>
<dbReference type="EMBL" id="JABWDY010018698">
    <property type="protein sequence ID" value="KAF5194434.1"/>
    <property type="molecule type" value="Genomic_DNA"/>
</dbReference>
<feature type="compositionally biased region" description="Polar residues" evidence="3">
    <location>
        <begin position="460"/>
        <end position="471"/>
    </location>
</feature>
<evidence type="ECO:0000256" key="1">
    <source>
        <dbReference type="ARBA" id="ARBA00022860"/>
    </source>
</evidence>
<feature type="region of interest" description="Disordered" evidence="3">
    <location>
        <begin position="522"/>
        <end position="544"/>
    </location>
</feature>
<name>A0A7J6WAI7_THATH</name>
<evidence type="ECO:0000313" key="5">
    <source>
        <dbReference type="Proteomes" id="UP000554482"/>
    </source>
</evidence>
<sequence>MGKLEKQRQKLLNNNKAFVVVGFGKKKGLRWSGDNNARHMGKKVSWFSAIKKAFTPNSKQKLVNQNEAEKKNSKKWGLGKIKHGGTPSFIYRKPSSIEKILGDAEKEQQIIQPVASYDGWRTPPLPTRSFDERRTPPIPTRSYNQNAEINYNTRNTSKNPQNSAIKIQAAYRGYTARRNIRALKGMVRLQGVVRGQNVKRQTINAMKQMQLLTKVQSQIQLRRINLLEKQVLQNQKLRKNEGELENGFGRWSLSQPSEIGQSDEWDDSVLTKEEIDARMQRKVEALMKRERILAYANSHQWFRAGSTLMSPMELRSGALPWWWIRIEQQLPKQSPIPTSSKSKLIHPSPSLEPSPRPKSIQSRFGAENFNSLTPRSVKSLMTTPTSRTKHEPTLSNRVQQSNISTPVKRANERTNGDDFAFSLPLRDDDSFTSCPPLSRPNYMTPTISAKAKLRAYNNLNLNDRSPATPTPGQKKRFSLPLTQSFGSIKWKRASSIFSNNDSSSQRKQGNNYRSMSIQSIGNTSVDSTTSMPAALGRKPFNRFV</sequence>
<dbReference type="Proteomes" id="UP000554482">
    <property type="component" value="Unassembled WGS sequence"/>
</dbReference>
<keyword evidence="5" id="KW-1185">Reference proteome</keyword>
<dbReference type="PANTHER" id="PTHR32295:SF113">
    <property type="entry name" value="PROTEIN IQ-DOMAIN 14"/>
    <property type="match status" value="1"/>
</dbReference>
<comment type="similarity">
    <text evidence="2">Belongs to the IQD family.</text>
</comment>
<proteinExistence type="inferred from homology"/>
<dbReference type="CDD" id="cd23767">
    <property type="entry name" value="IQCD"/>
    <property type="match status" value="1"/>
</dbReference>